<proteinExistence type="predicted"/>
<dbReference type="PROSITE" id="PS00109">
    <property type="entry name" value="PROTEIN_KINASE_TYR"/>
    <property type="match status" value="1"/>
</dbReference>
<comment type="caution">
    <text evidence="5">The sequence shown here is derived from an EMBL/GenBank/DDBJ whole genome shotgun (WGS) entry which is preliminary data.</text>
</comment>
<name>A0A317WI64_9EURO</name>
<evidence type="ECO:0000313" key="6">
    <source>
        <dbReference type="Proteomes" id="UP000247233"/>
    </source>
</evidence>
<dbReference type="AlphaFoldDB" id="A0A317WI64"/>
<evidence type="ECO:0000256" key="1">
    <source>
        <dbReference type="ARBA" id="ARBA00012513"/>
    </source>
</evidence>
<dbReference type="PANTHER" id="PTHR21310:SF15">
    <property type="entry name" value="AMINOGLYCOSIDE PHOSPHOTRANSFERASE DOMAIN-CONTAINING PROTEIN"/>
    <property type="match status" value="1"/>
</dbReference>
<dbReference type="EMBL" id="MSFL01000009">
    <property type="protein sequence ID" value="PWY84748.1"/>
    <property type="molecule type" value="Genomic_DNA"/>
</dbReference>
<dbReference type="Gene3D" id="3.90.1200.10">
    <property type="match status" value="1"/>
</dbReference>
<dbReference type="EC" id="2.7.11.1" evidence="1"/>
<evidence type="ECO:0000259" key="4">
    <source>
        <dbReference type="Pfam" id="PF01636"/>
    </source>
</evidence>
<dbReference type="OrthoDB" id="8300194at2759"/>
<gene>
    <name evidence="5" type="ORF">BO70DRAFT_395428</name>
</gene>
<protein>
    <recommendedName>
        <fullName evidence="1">non-specific serine/threonine protein kinase</fullName>
        <ecNumber evidence="1">2.7.11.1</ecNumber>
    </recommendedName>
</protein>
<dbReference type="VEuPathDB" id="FungiDB:BO70DRAFT_395428"/>
<evidence type="ECO:0000256" key="3">
    <source>
        <dbReference type="ARBA" id="ARBA00048679"/>
    </source>
</evidence>
<keyword evidence="6" id="KW-1185">Reference proteome</keyword>
<feature type="domain" description="Aminoglycoside phosphotransferase" evidence="4">
    <location>
        <begin position="92"/>
        <end position="137"/>
    </location>
</feature>
<dbReference type="GO" id="GO:0004674">
    <property type="term" value="F:protein serine/threonine kinase activity"/>
    <property type="evidence" value="ECO:0007669"/>
    <property type="project" value="UniProtKB-EC"/>
</dbReference>
<dbReference type="InterPro" id="IPR002575">
    <property type="entry name" value="Aminoglycoside_PTrfase"/>
</dbReference>
<accession>A0A317WI64</accession>
<dbReference type="PANTHER" id="PTHR21310">
    <property type="entry name" value="AMINOGLYCOSIDE PHOSPHOTRANSFERASE-RELATED-RELATED"/>
    <property type="match status" value="1"/>
</dbReference>
<comment type="catalytic activity">
    <reaction evidence="3">
        <text>L-seryl-[protein] + ATP = O-phospho-L-seryl-[protein] + ADP + H(+)</text>
        <dbReference type="Rhea" id="RHEA:17989"/>
        <dbReference type="Rhea" id="RHEA-COMP:9863"/>
        <dbReference type="Rhea" id="RHEA-COMP:11604"/>
        <dbReference type="ChEBI" id="CHEBI:15378"/>
        <dbReference type="ChEBI" id="CHEBI:29999"/>
        <dbReference type="ChEBI" id="CHEBI:30616"/>
        <dbReference type="ChEBI" id="CHEBI:83421"/>
        <dbReference type="ChEBI" id="CHEBI:456216"/>
        <dbReference type="EC" id="2.7.11.1"/>
    </reaction>
</comment>
<dbReference type="GeneID" id="37068776"/>
<reference evidence="5 6" key="1">
    <citation type="submission" date="2016-12" db="EMBL/GenBank/DDBJ databases">
        <title>The genomes of Aspergillus section Nigri reveals drivers in fungal speciation.</title>
        <authorList>
            <consortium name="DOE Joint Genome Institute"/>
            <person name="Vesth T.C."/>
            <person name="Nybo J."/>
            <person name="Theobald S."/>
            <person name="Brandl J."/>
            <person name="Frisvad J.C."/>
            <person name="Nielsen K.F."/>
            <person name="Lyhne E.K."/>
            <person name="Kogle M.E."/>
            <person name="Kuo A."/>
            <person name="Riley R."/>
            <person name="Clum A."/>
            <person name="Nolan M."/>
            <person name="Lipzen A."/>
            <person name="Salamov A."/>
            <person name="Henrissat B."/>
            <person name="Wiebenga A."/>
            <person name="De Vries R.P."/>
            <person name="Grigoriev I.V."/>
            <person name="Mortensen U.H."/>
            <person name="Andersen M.R."/>
            <person name="Baker S.E."/>
        </authorList>
    </citation>
    <scope>NUCLEOTIDE SEQUENCE [LARGE SCALE GENOMIC DNA]</scope>
    <source>
        <strain evidence="5 6">CBS 117.55</strain>
    </source>
</reference>
<comment type="catalytic activity">
    <reaction evidence="2">
        <text>L-threonyl-[protein] + ATP = O-phospho-L-threonyl-[protein] + ADP + H(+)</text>
        <dbReference type="Rhea" id="RHEA:46608"/>
        <dbReference type="Rhea" id="RHEA-COMP:11060"/>
        <dbReference type="Rhea" id="RHEA-COMP:11605"/>
        <dbReference type="ChEBI" id="CHEBI:15378"/>
        <dbReference type="ChEBI" id="CHEBI:30013"/>
        <dbReference type="ChEBI" id="CHEBI:30616"/>
        <dbReference type="ChEBI" id="CHEBI:61977"/>
        <dbReference type="ChEBI" id="CHEBI:456216"/>
        <dbReference type="EC" id="2.7.11.1"/>
    </reaction>
</comment>
<dbReference type="SUPFAM" id="SSF56112">
    <property type="entry name" value="Protein kinase-like (PK-like)"/>
    <property type="match status" value="1"/>
</dbReference>
<evidence type="ECO:0000256" key="2">
    <source>
        <dbReference type="ARBA" id="ARBA00047899"/>
    </source>
</evidence>
<dbReference type="RefSeq" id="XP_025400090.1">
    <property type="nucleotide sequence ID" value="XM_025546539.1"/>
</dbReference>
<organism evidence="5 6">
    <name type="scientific">Aspergillus heteromorphus CBS 117.55</name>
    <dbReference type="NCBI Taxonomy" id="1448321"/>
    <lineage>
        <taxon>Eukaryota</taxon>
        <taxon>Fungi</taxon>
        <taxon>Dikarya</taxon>
        <taxon>Ascomycota</taxon>
        <taxon>Pezizomycotina</taxon>
        <taxon>Eurotiomycetes</taxon>
        <taxon>Eurotiomycetidae</taxon>
        <taxon>Eurotiales</taxon>
        <taxon>Aspergillaceae</taxon>
        <taxon>Aspergillus</taxon>
        <taxon>Aspergillus subgen. Circumdati</taxon>
    </lineage>
</organism>
<dbReference type="Pfam" id="PF01636">
    <property type="entry name" value="APH"/>
    <property type="match status" value="1"/>
</dbReference>
<dbReference type="InterPro" id="IPR051678">
    <property type="entry name" value="AGP_Transferase"/>
</dbReference>
<dbReference type="Proteomes" id="UP000247233">
    <property type="component" value="Unassembled WGS sequence"/>
</dbReference>
<sequence>MVKIYTRMTRHEELPSPDEQFTFSTHVSLYASTNLQTPELEAQFAQERAEYESIIQDTDLYNYFGNRVVESRTTGGRLVAVKVKPRLAFHRKSPKFALTHGDLAARNILVHGAFVSGVVDWEYSGFYPEYMEYALATVIHDNIEQWWLPVLKEILEPCGFLRARIVSTIKNRGF</sequence>
<evidence type="ECO:0000313" key="5">
    <source>
        <dbReference type="EMBL" id="PWY84748.1"/>
    </source>
</evidence>
<dbReference type="InterPro" id="IPR008266">
    <property type="entry name" value="Tyr_kinase_AS"/>
</dbReference>
<dbReference type="InterPro" id="IPR011009">
    <property type="entry name" value="Kinase-like_dom_sf"/>
</dbReference>